<accession>A0ABQ0BC78</accession>
<gene>
    <name evidence="3" type="ORF">K040078D81_31680</name>
</gene>
<protein>
    <recommendedName>
        <fullName evidence="5">RanBP2-type domain-containing protein</fullName>
    </recommendedName>
</protein>
<evidence type="ECO:0008006" key="5">
    <source>
        <dbReference type="Google" id="ProtNLM"/>
    </source>
</evidence>
<evidence type="ECO:0000313" key="3">
    <source>
        <dbReference type="EMBL" id="GAA6409051.1"/>
    </source>
</evidence>
<organism evidence="3 4">
    <name type="scientific">Blautia hominis</name>
    <dbReference type="NCBI Taxonomy" id="2025493"/>
    <lineage>
        <taxon>Bacteria</taxon>
        <taxon>Bacillati</taxon>
        <taxon>Bacillota</taxon>
        <taxon>Clostridia</taxon>
        <taxon>Lachnospirales</taxon>
        <taxon>Lachnospiraceae</taxon>
        <taxon>Blautia</taxon>
    </lineage>
</organism>
<evidence type="ECO:0000256" key="1">
    <source>
        <dbReference type="SAM" id="MobiDB-lite"/>
    </source>
</evidence>
<keyword evidence="2" id="KW-0812">Transmembrane</keyword>
<keyword evidence="2" id="KW-1133">Transmembrane helix</keyword>
<feature type="region of interest" description="Disordered" evidence="1">
    <location>
        <begin position="77"/>
        <end position="114"/>
    </location>
</feature>
<keyword evidence="2" id="KW-0472">Membrane</keyword>
<dbReference type="Proteomes" id="UP001600943">
    <property type="component" value="Unassembled WGS sequence"/>
</dbReference>
<keyword evidence="4" id="KW-1185">Reference proteome</keyword>
<name>A0ABQ0BC78_9FIRM</name>
<reference evidence="3 4" key="1">
    <citation type="submission" date="2024-04" db="EMBL/GenBank/DDBJ databases">
        <title>Defined microbial consortia suppress multidrug-resistant proinflammatory Enterobacteriaceae via ecological control.</title>
        <authorList>
            <person name="Furuichi M."/>
            <person name="Kawaguchi T."/>
            <person name="Pust M."/>
            <person name="Yasuma K."/>
            <person name="Plichta D."/>
            <person name="Hasegawa N."/>
            <person name="Ohya T."/>
            <person name="Bhattarai S."/>
            <person name="Sasajima S."/>
            <person name="Aoto Y."/>
            <person name="Tuganbaev T."/>
            <person name="Yaginuma M."/>
            <person name="Ueda M."/>
            <person name="Okahashi N."/>
            <person name="Amafuji K."/>
            <person name="Kiridooshi Y."/>
            <person name="Sugita K."/>
            <person name="Strazar M."/>
            <person name="Skelly A."/>
            <person name="Suda W."/>
            <person name="Hattori M."/>
            <person name="Nakamoto N."/>
            <person name="Caballero S."/>
            <person name="Norman J."/>
            <person name="Olle B."/>
            <person name="Tanoue T."/>
            <person name="Arita M."/>
            <person name="Bucci V."/>
            <person name="Atarashi K."/>
            <person name="Xavier R."/>
            <person name="Honda K."/>
        </authorList>
    </citation>
    <scope>NUCLEOTIDE SEQUENCE [LARGE SCALE GENOMIC DNA]</scope>
    <source>
        <strain evidence="4">k04-0078-D8-1</strain>
    </source>
</reference>
<evidence type="ECO:0000256" key="2">
    <source>
        <dbReference type="SAM" id="Phobius"/>
    </source>
</evidence>
<dbReference type="RefSeq" id="WP_095176312.1">
    <property type="nucleotide sequence ID" value="NZ_BAABYW010000001.1"/>
</dbReference>
<feature type="transmembrane region" description="Helical" evidence="2">
    <location>
        <begin position="7"/>
        <end position="29"/>
    </location>
</feature>
<proteinExistence type="predicted"/>
<sequence length="140" mass="15258">MKSQCKIIAIVELILGVIGSFILAKSAGINVYAGGRNWTTTIFTFLIGVVVSYVFFVVLYSISEIMDNQEYIMKQLEKQQENPDASSPAPPTKISRSNSSASLLGETKSGPTDEEGWLCPKCGRLNQNSASVCSCGKHRF</sequence>
<feature type="transmembrane region" description="Helical" evidence="2">
    <location>
        <begin position="41"/>
        <end position="62"/>
    </location>
</feature>
<dbReference type="EMBL" id="BAABYW010000001">
    <property type="protein sequence ID" value="GAA6409051.1"/>
    <property type="molecule type" value="Genomic_DNA"/>
</dbReference>
<comment type="caution">
    <text evidence="3">The sequence shown here is derived from an EMBL/GenBank/DDBJ whole genome shotgun (WGS) entry which is preliminary data.</text>
</comment>
<evidence type="ECO:0000313" key="4">
    <source>
        <dbReference type="Proteomes" id="UP001600943"/>
    </source>
</evidence>